<evidence type="ECO:0000256" key="5">
    <source>
        <dbReference type="ARBA" id="ARBA00023163"/>
    </source>
</evidence>
<dbReference type="Gene3D" id="1.10.1740.10">
    <property type="match status" value="1"/>
</dbReference>
<dbReference type="EMBL" id="BONG01000088">
    <property type="protein sequence ID" value="GIF94262.1"/>
    <property type="molecule type" value="Genomic_DNA"/>
</dbReference>
<evidence type="ECO:0000256" key="4">
    <source>
        <dbReference type="ARBA" id="ARBA00023125"/>
    </source>
</evidence>
<dbReference type="InterPro" id="IPR013249">
    <property type="entry name" value="RNA_pol_sigma70_r4_t2"/>
</dbReference>
<evidence type="ECO:0000313" key="9">
    <source>
        <dbReference type="Proteomes" id="UP000619293"/>
    </source>
</evidence>
<comment type="similarity">
    <text evidence="1">Belongs to the sigma-70 factor family. ECF subfamily.</text>
</comment>
<dbReference type="InterPro" id="IPR036388">
    <property type="entry name" value="WH-like_DNA-bd_sf"/>
</dbReference>
<dbReference type="Proteomes" id="UP000619293">
    <property type="component" value="Unassembled WGS sequence"/>
</dbReference>
<keyword evidence="4" id="KW-0238">DNA-binding</keyword>
<keyword evidence="2" id="KW-0805">Transcription regulation</keyword>
<dbReference type="GO" id="GO:0000428">
    <property type="term" value="C:DNA-directed RNA polymerase complex"/>
    <property type="evidence" value="ECO:0007669"/>
    <property type="project" value="UniProtKB-KW"/>
</dbReference>
<sequence>MLFPNSLTADETAQLVREAQQGHTESFTLVLRIHYAGMLAVAHRILGHGPDAEDACQDAAIMAMARIGELRDPAAVRSWLHTIVRNICINVLRSRRPVPVGVAGENEPAPETDDPVASIERAAQRDWIWQGLQRLTPATQAVTMLRYFTDNNTYEQIATLCGIPVGTVASRLSEARRQLAGILPDIRDERHDAIDALTAERRAEASTILTAVPDCIPVSKVAGRWADDVRMYWPSGRITIGLPALFATIQVNYDDGVTARLTGLVAGHGTTIWENAFVNPSHDPTHCPPQATWLLREKDAKIYEVRLIYTGNKDLRRGESQDSADHATRG</sequence>
<keyword evidence="9" id="KW-1185">Reference proteome</keyword>
<name>A0A8J3K053_9ACTN</name>
<evidence type="ECO:0000256" key="3">
    <source>
        <dbReference type="ARBA" id="ARBA00023082"/>
    </source>
</evidence>
<evidence type="ECO:0000259" key="6">
    <source>
        <dbReference type="Pfam" id="PF04542"/>
    </source>
</evidence>
<dbReference type="SUPFAM" id="SSF88659">
    <property type="entry name" value="Sigma3 and sigma4 domains of RNA polymerase sigma factors"/>
    <property type="match status" value="1"/>
</dbReference>
<evidence type="ECO:0000256" key="1">
    <source>
        <dbReference type="ARBA" id="ARBA00010641"/>
    </source>
</evidence>
<reference evidence="8 9" key="1">
    <citation type="submission" date="2021-01" db="EMBL/GenBank/DDBJ databases">
        <title>Whole genome shotgun sequence of Catellatospora chokoriensis NBRC 107358.</title>
        <authorList>
            <person name="Komaki H."/>
            <person name="Tamura T."/>
        </authorList>
    </citation>
    <scope>NUCLEOTIDE SEQUENCE [LARGE SCALE GENOMIC DNA]</scope>
    <source>
        <strain evidence="8 9">NBRC 107358</strain>
    </source>
</reference>
<keyword evidence="5" id="KW-0804">Transcription</keyword>
<dbReference type="AlphaFoldDB" id="A0A8J3K053"/>
<dbReference type="NCBIfam" id="TIGR02937">
    <property type="entry name" value="sigma70-ECF"/>
    <property type="match status" value="1"/>
</dbReference>
<dbReference type="InterPro" id="IPR007627">
    <property type="entry name" value="RNA_pol_sigma70_r2"/>
</dbReference>
<dbReference type="GO" id="GO:0003677">
    <property type="term" value="F:DNA binding"/>
    <property type="evidence" value="ECO:0007669"/>
    <property type="project" value="UniProtKB-KW"/>
</dbReference>
<dbReference type="SUPFAM" id="SSF88946">
    <property type="entry name" value="Sigma2 domain of RNA polymerase sigma factors"/>
    <property type="match status" value="1"/>
</dbReference>
<dbReference type="Pfam" id="PF04542">
    <property type="entry name" value="Sigma70_r2"/>
    <property type="match status" value="1"/>
</dbReference>
<proteinExistence type="inferred from homology"/>
<keyword evidence="3" id="KW-0731">Sigma factor</keyword>
<dbReference type="GO" id="GO:0016987">
    <property type="term" value="F:sigma factor activity"/>
    <property type="evidence" value="ECO:0007669"/>
    <property type="project" value="UniProtKB-KW"/>
</dbReference>
<dbReference type="Pfam" id="PF08281">
    <property type="entry name" value="Sigma70_r4_2"/>
    <property type="match status" value="1"/>
</dbReference>
<dbReference type="PANTHER" id="PTHR43133:SF8">
    <property type="entry name" value="RNA POLYMERASE SIGMA FACTOR HI_1459-RELATED"/>
    <property type="match status" value="1"/>
</dbReference>
<dbReference type="PANTHER" id="PTHR43133">
    <property type="entry name" value="RNA POLYMERASE ECF-TYPE SIGMA FACTO"/>
    <property type="match status" value="1"/>
</dbReference>
<dbReference type="InterPro" id="IPR013324">
    <property type="entry name" value="RNA_pol_sigma_r3/r4-like"/>
</dbReference>
<keyword evidence="8" id="KW-0240">DNA-directed RNA polymerase</keyword>
<organism evidence="8 9">
    <name type="scientific">Catellatospora chokoriensis</name>
    <dbReference type="NCBI Taxonomy" id="310353"/>
    <lineage>
        <taxon>Bacteria</taxon>
        <taxon>Bacillati</taxon>
        <taxon>Actinomycetota</taxon>
        <taxon>Actinomycetes</taxon>
        <taxon>Micromonosporales</taxon>
        <taxon>Micromonosporaceae</taxon>
        <taxon>Catellatospora</taxon>
    </lineage>
</organism>
<dbReference type="InterPro" id="IPR039425">
    <property type="entry name" value="RNA_pol_sigma-70-like"/>
</dbReference>
<protein>
    <submittedName>
        <fullName evidence="8">DNA-directed RNA polymerase sigma-70 factor</fullName>
    </submittedName>
</protein>
<comment type="caution">
    <text evidence="8">The sequence shown here is derived from an EMBL/GenBank/DDBJ whole genome shotgun (WGS) entry which is preliminary data.</text>
</comment>
<evidence type="ECO:0000256" key="2">
    <source>
        <dbReference type="ARBA" id="ARBA00023015"/>
    </source>
</evidence>
<dbReference type="CDD" id="cd06171">
    <property type="entry name" value="Sigma70_r4"/>
    <property type="match status" value="1"/>
</dbReference>
<accession>A0A8J3K053</accession>
<gene>
    <name evidence="8" type="ORF">Cch02nite_77060</name>
</gene>
<dbReference type="InterPro" id="IPR014284">
    <property type="entry name" value="RNA_pol_sigma-70_dom"/>
</dbReference>
<dbReference type="GO" id="GO:0006352">
    <property type="term" value="P:DNA-templated transcription initiation"/>
    <property type="evidence" value="ECO:0007669"/>
    <property type="project" value="InterPro"/>
</dbReference>
<evidence type="ECO:0000259" key="7">
    <source>
        <dbReference type="Pfam" id="PF08281"/>
    </source>
</evidence>
<dbReference type="InterPro" id="IPR013325">
    <property type="entry name" value="RNA_pol_sigma_r2"/>
</dbReference>
<dbReference type="Gene3D" id="1.10.10.10">
    <property type="entry name" value="Winged helix-like DNA-binding domain superfamily/Winged helix DNA-binding domain"/>
    <property type="match status" value="1"/>
</dbReference>
<evidence type="ECO:0000313" key="8">
    <source>
        <dbReference type="EMBL" id="GIF94262.1"/>
    </source>
</evidence>
<feature type="domain" description="RNA polymerase sigma factor 70 region 4 type 2" evidence="7">
    <location>
        <begin position="126"/>
        <end position="179"/>
    </location>
</feature>
<feature type="domain" description="RNA polymerase sigma-70 region 2" evidence="6">
    <location>
        <begin position="35"/>
        <end position="96"/>
    </location>
</feature>